<evidence type="ECO:0000313" key="2">
    <source>
        <dbReference type="EMBL" id="DAD32996.1"/>
    </source>
</evidence>
<dbReference type="Proteomes" id="UP000607653">
    <property type="component" value="Unassembled WGS sequence"/>
</dbReference>
<keyword evidence="1" id="KW-0472">Membrane</keyword>
<evidence type="ECO:0000256" key="1">
    <source>
        <dbReference type="SAM" id="Phobius"/>
    </source>
</evidence>
<protein>
    <submittedName>
        <fullName evidence="2">Uncharacterized protein</fullName>
    </submittedName>
</protein>
<proteinExistence type="predicted"/>
<reference evidence="2 3" key="1">
    <citation type="journal article" date="2020" name="Mol. Biol. Evol.">
        <title>Distinct Expression and Methylation Patterns for Genes with Different Fates following a Single Whole-Genome Duplication in Flowering Plants.</title>
        <authorList>
            <person name="Shi T."/>
            <person name="Rahmani R.S."/>
            <person name="Gugger P.F."/>
            <person name="Wang M."/>
            <person name="Li H."/>
            <person name="Zhang Y."/>
            <person name="Li Z."/>
            <person name="Wang Q."/>
            <person name="Van de Peer Y."/>
            <person name="Marchal K."/>
            <person name="Chen J."/>
        </authorList>
    </citation>
    <scope>NUCLEOTIDE SEQUENCE [LARGE SCALE GENOMIC DNA]</scope>
    <source>
        <tissue evidence="2">Leaf</tissue>
    </source>
</reference>
<keyword evidence="3" id="KW-1185">Reference proteome</keyword>
<name>A0A822YQA7_NELNU</name>
<gene>
    <name evidence="2" type="ORF">HUJ06_011847</name>
</gene>
<accession>A0A822YQA7</accession>
<evidence type="ECO:0000313" key="3">
    <source>
        <dbReference type="Proteomes" id="UP000607653"/>
    </source>
</evidence>
<keyword evidence="1" id="KW-0812">Transmembrane</keyword>
<feature type="transmembrane region" description="Helical" evidence="1">
    <location>
        <begin position="49"/>
        <end position="68"/>
    </location>
</feature>
<sequence>MTFVASSVEKFPSKCESIKKCRTPLCRDGVVACLVIVSETSVYMLRVQLGFFFSLFMFVFCGLSLLLAERMEVFVCVESIHLFDHSVISSKAEEGWSRRTNRKD</sequence>
<organism evidence="2 3">
    <name type="scientific">Nelumbo nucifera</name>
    <name type="common">Sacred lotus</name>
    <dbReference type="NCBI Taxonomy" id="4432"/>
    <lineage>
        <taxon>Eukaryota</taxon>
        <taxon>Viridiplantae</taxon>
        <taxon>Streptophyta</taxon>
        <taxon>Embryophyta</taxon>
        <taxon>Tracheophyta</taxon>
        <taxon>Spermatophyta</taxon>
        <taxon>Magnoliopsida</taxon>
        <taxon>Proteales</taxon>
        <taxon>Nelumbonaceae</taxon>
        <taxon>Nelumbo</taxon>
    </lineage>
</organism>
<dbReference type="AlphaFoldDB" id="A0A822YQA7"/>
<keyword evidence="1" id="KW-1133">Transmembrane helix</keyword>
<dbReference type="EMBL" id="DUZY01000003">
    <property type="protein sequence ID" value="DAD32996.1"/>
    <property type="molecule type" value="Genomic_DNA"/>
</dbReference>
<comment type="caution">
    <text evidence="2">The sequence shown here is derived from an EMBL/GenBank/DDBJ whole genome shotgun (WGS) entry which is preliminary data.</text>
</comment>